<dbReference type="RefSeq" id="WP_210954850.1">
    <property type="nucleotide sequence ID" value="NZ_CP054393.1"/>
</dbReference>
<comment type="function">
    <text evidence="11">DNA-dependent RNA polymerase catalyzes the transcription of DNA into RNA using the four ribonucleoside triphosphates as substrates.</text>
</comment>
<keyword evidence="7 11" id="KW-0804">Transcription</keyword>
<dbReference type="FunFam" id="2.170.120.12:FF:000001">
    <property type="entry name" value="DNA-directed RNA polymerase subunit alpha"/>
    <property type="match status" value="1"/>
</dbReference>
<dbReference type="EMBL" id="CP054393">
    <property type="protein sequence ID" value="QTX02803.1"/>
    <property type="molecule type" value="Genomic_DNA"/>
</dbReference>
<evidence type="ECO:0000313" key="14">
    <source>
        <dbReference type="Proteomes" id="UP000672038"/>
    </source>
</evidence>
<organism evidence="13 14">
    <name type="scientific">Loofah witches'-broom phytoplasma</name>
    <dbReference type="NCBI Taxonomy" id="35773"/>
    <lineage>
        <taxon>Bacteria</taxon>
        <taxon>Bacillati</taxon>
        <taxon>Mycoplasmatota</taxon>
        <taxon>Mollicutes</taxon>
        <taxon>Acholeplasmatales</taxon>
        <taxon>Acholeplasmataceae</taxon>
        <taxon>Candidatus Phytoplasma</taxon>
        <taxon>16SrVIII (Loofah witches'-broom group)</taxon>
    </lineage>
</organism>
<dbReference type="InterPro" id="IPR036603">
    <property type="entry name" value="RBP11-like"/>
</dbReference>
<dbReference type="Pfam" id="PF01000">
    <property type="entry name" value="RNA_pol_A_bac"/>
    <property type="match status" value="1"/>
</dbReference>
<keyword evidence="5 11" id="KW-0808">Transferase</keyword>
<evidence type="ECO:0000256" key="4">
    <source>
        <dbReference type="ARBA" id="ARBA00022478"/>
    </source>
</evidence>
<evidence type="ECO:0000256" key="7">
    <source>
        <dbReference type="ARBA" id="ARBA00023163"/>
    </source>
</evidence>
<comment type="subunit">
    <text evidence="11">Homodimer. The RNAP catalytic core consists of 2 alpha, 1 beta, 1 beta' and 1 omega subunit. When a sigma factor is associated with the core the holoenzyme is formed, which can initiate transcription.</text>
</comment>
<dbReference type="NCBIfam" id="NF003519">
    <property type="entry name" value="PRK05182.2-5"/>
    <property type="match status" value="1"/>
</dbReference>
<dbReference type="GO" id="GO:0046983">
    <property type="term" value="F:protein dimerization activity"/>
    <property type="evidence" value="ECO:0007669"/>
    <property type="project" value="InterPro"/>
</dbReference>
<dbReference type="SUPFAM" id="SSF55257">
    <property type="entry name" value="RBP11-like subunits of RNA polymerase"/>
    <property type="match status" value="1"/>
</dbReference>
<dbReference type="InterPro" id="IPR011262">
    <property type="entry name" value="DNA-dir_RNA_pol_insert"/>
</dbReference>
<dbReference type="NCBIfam" id="TIGR02027">
    <property type="entry name" value="rpoA"/>
    <property type="match status" value="1"/>
</dbReference>
<evidence type="ECO:0000256" key="6">
    <source>
        <dbReference type="ARBA" id="ARBA00022695"/>
    </source>
</evidence>
<evidence type="ECO:0000256" key="8">
    <source>
        <dbReference type="ARBA" id="ARBA00032524"/>
    </source>
</evidence>
<feature type="domain" description="DNA-directed RNA polymerase RpoA/D/Rpb3-type" evidence="12">
    <location>
        <begin position="22"/>
        <end position="229"/>
    </location>
</feature>
<comment type="catalytic activity">
    <reaction evidence="10 11">
        <text>RNA(n) + a ribonucleoside 5'-triphosphate = RNA(n+1) + diphosphate</text>
        <dbReference type="Rhea" id="RHEA:21248"/>
        <dbReference type="Rhea" id="RHEA-COMP:14527"/>
        <dbReference type="Rhea" id="RHEA-COMP:17342"/>
        <dbReference type="ChEBI" id="CHEBI:33019"/>
        <dbReference type="ChEBI" id="CHEBI:61557"/>
        <dbReference type="ChEBI" id="CHEBI:140395"/>
        <dbReference type="EC" id="2.7.7.6"/>
    </reaction>
</comment>
<dbReference type="InterPro" id="IPR011263">
    <property type="entry name" value="DNA-dir_RNA_pol_RpoA/D/Rpb3"/>
</dbReference>
<name>A0A975FK20_LOWBP</name>
<evidence type="ECO:0000259" key="12">
    <source>
        <dbReference type="SMART" id="SM00662"/>
    </source>
</evidence>
<dbReference type="EC" id="2.7.7.6" evidence="2 11"/>
<dbReference type="GO" id="GO:0006351">
    <property type="term" value="P:DNA-templated transcription"/>
    <property type="evidence" value="ECO:0007669"/>
    <property type="project" value="UniProtKB-UniRule"/>
</dbReference>
<feature type="region of interest" description="Alpha N-terminal domain (alpha-NTD)" evidence="11">
    <location>
        <begin position="1"/>
        <end position="231"/>
    </location>
</feature>
<dbReference type="Pfam" id="PF01193">
    <property type="entry name" value="RNA_pol_L"/>
    <property type="match status" value="1"/>
</dbReference>
<dbReference type="GO" id="GO:0005737">
    <property type="term" value="C:cytoplasm"/>
    <property type="evidence" value="ECO:0007669"/>
    <property type="project" value="UniProtKB-ARBA"/>
</dbReference>
<comment type="similarity">
    <text evidence="1 11">Belongs to the RNA polymerase alpha chain family.</text>
</comment>
<dbReference type="SMART" id="SM00662">
    <property type="entry name" value="RPOLD"/>
    <property type="match status" value="1"/>
</dbReference>
<dbReference type="GO" id="GO:0003677">
    <property type="term" value="F:DNA binding"/>
    <property type="evidence" value="ECO:0007669"/>
    <property type="project" value="UniProtKB-UniRule"/>
</dbReference>
<keyword evidence="14" id="KW-1185">Reference proteome</keyword>
<evidence type="ECO:0000313" key="13">
    <source>
        <dbReference type="EMBL" id="QTX02803.1"/>
    </source>
</evidence>
<dbReference type="SUPFAM" id="SSF47789">
    <property type="entry name" value="C-terminal domain of RNA polymerase alpha subunit"/>
    <property type="match status" value="1"/>
</dbReference>
<comment type="domain">
    <text evidence="11">The N-terminal domain is essential for RNAP assembly and basal transcription, whereas the C-terminal domain is involved in interaction with transcriptional regulators and with upstream promoter elements.</text>
</comment>
<gene>
    <name evidence="11 13" type="primary">rpoA</name>
    <name evidence="13" type="ORF">LFWB_2330</name>
</gene>
<proteinExistence type="inferred from homology"/>
<dbReference type="InterPro" id="IPR011260">
    <property type="entry name" value="RNAP_asu_C"/>
</dbReference>
<dbReference type="GO" id="GO:0003899">
    <property type="term" value="F:DNA-directed RNA polymerase activity"/>
    <property type="evidence" value="ECO:0007669"/>
    <property type="project" value="UniProtKB-UniRule"/>
</dbReference>
<evidence type="ECO:0000256" key="10">
    <source>
        <dbReference type="ARBA" id="ARBA00048552"/>
    </source>
</evidence>
<keyword evidence="6 11" id="KW-0548">Nucleotidyltransferase</keyword>
<sequence length="317" mass="35710">MDKLKFIKPNMNVVEAKTDLANGKFIIFPLEKGLGITIGNSLRRVLLSSLPGVAIVNVKIEGVNHYFSIIPGVVEDVMSIVLNLKKVVIAVDSNEDDFEVKLKIDTSEEKTITAADFETVDGVRIINKDQVIATLSDNIPFKMVVTVRKGIGYISAEDNKIYSKNEFGVIAIDSIYTPVLKVSYNIEPKLNNKEQLVMDIETNKSIQPKEALSLASKILIDHFNILVNLCEKVQDDYFIYEPKAKSYNHALKLRIDQLGISVRLFNSLKRAGINTVQELVSKNEKYISKLESLGKKSFDELKEKIKELELNFQDDEK</sequence>
<reference evidence="13" key="1">
    <citation type="submission" date="2020-06" db="EMBL/GenBank/DDBJ databases">
        <title>Complete genome sequence of Candidatus Phytoplasma luffae NCHU2019.</title>
        <authorList>
            <person name="Cho S.-T."/>
            <person name="Tan C.-M."/>
            <person name="Li J.-R."/>
            <person name="Chien Y.-Y."/>
            <person name="Chiu Y.-C."/>
            <person name="Yang J.-Y."/>
            <person name="Kuo C.-H."/>
        </authorList>
    </citation>
    <scope>NUCLEOTIDE SEQUENCE</scope>
    <source>
        <strain evidence="13">NCHU2019</strain>
    </source>
</reference>
<dbReference type="CDD" id="cd06928">
    <property type="entry name" value="RNAP_alpha_NTD"/>
    <property type="match status" value="1"/>
</dbReference>
<dbReference type="SUPFAM" id="SSF56553">
    <property type="entry name" value="Insert subdomain of RNA polymerase alpha subunit"/>
    <property type="match status" value="1"/>
</dbReference>
<evidence type="ECO:0000256" key="2">
    <source>
        <dbReference type="ARBA" id="ARBA00012418"/>
    </source>
</evidence>
<dbReference type="Gene3D" id="3.30.1360.10">
    <property type="entry name" value="RNA polymerase, RBP11-like subunit"/>
    <property type="match status" value="1"/>
</dbReference>
<accession>A0A975FK20</accession>
<dbReference type="InterPro" id="IPR036643">
    <property type="entry name" value="RNApol_insert_sf"/>
</dbReference>
<evidence type="ECO:0000256" key="5">
    <source>
        <dbReference type="ARBA" id="ARBA00022679"/>
    </source>
</evidence>
<dbReference type="HAMAP" id="MF_00059">
    <property type="entry name" value="RNApol_bact_RpoA"/>
    <property type="match status" value="1"/>
</dbReference>
<dbReference type="InterPro" id="IPR011773">
    <property type="entry name" value="DNA-dir_RpoA"/>
</dbReference>
<dbReference type="Pfam" id="PF03118">
    <property type="entry name" value="RNA_pol_A_CTD"/>
    <property type="match status" value="1"/>
</dbReference>
<evidence type="ECO:0000256" key="1">
    <source>
        <dbReference type="ARBA" id="ARBA00007123"/>
    </source>
</evidence>
<protein>
    <recommendedName>
        <fullName evidence="3 11">DNA-directed RNA polymerase subunit alpha</fullName>
        <shortName evidence="11">RNAP subunit alpha</shortName>
        <ecNumber evidence="2 11">2.7.7.6</ecNumber>
    </recommendedName>
    <alternativeName>
        <fullName evidence="9 11">RNA polymerase subunit alpha</fullName>
    </alternativeName>
    <alternativeName>
        <fullName evidence="8 11">Transcriptase subunit alpha</fullName>
    </alternativeName>
</protein>
<dbReference type="AlphaFoldDB" id="A0A975FK20"/>
<feature type="region of interest" description="Alpha C-terminal domain (alpha-CTD)" evidence="11">
    <location>
        <begin position="247"/>
        <end position="317"/>
    </location>
</feature>
<evidence type="ECO:0000256" key="3">
    <source>
        <dbReference type="ARBA" id="ARBA00015972"/>
    </source>
</evidence>
<dbReference type="Gene3D" id="1.10.150.20">
    <property type="entry name" value="5' to 3' exonuclease, C-terminal subdomain"/>
    <property type="match status" value="1"/>
</dbReference>
<dbReference type="GO" id="GO:0000428">
    <property type="term" value="C:DNA-directed RNA polymerase complex"/>
    <property type="evidence" value="ECO:0007669"/>
    <property type="project" value="UniProtKB-KW"/>
</dbReference>
<dbReference type="KEGG" id="pluf:LFWB_2330"/>
<evidence type="ECO:0000256" key="11">
    <source>
        <dbReference type="HAMAP-Rule" id="MF_00059"/>
    </source>
</evidence>
<keyword evidence="4 11" id="KW-0240">DNA-directed RNA polymerase</keyword>
<evidence type="ECO:0000256" key="9">
    <source>
        <dbReference type="ARBA" id="ARBA00033070"/>
    </source>
</evidence>
<dbReference type="Proteomes" id="UP000672038">
    <property type="component" value="Chromosome"/>
</dbReference>
<dbReference type="Gene3D" id="2.170.120.12">
    <property type="entry name" value="DNA-directed RNA polymerase, insert domain"/>
    <property type="match status" value="1"/>
</dbReference>